<dbReference type="Proteomes" id="UP000887565">
    <property type="component" value="Unplaced"/>
</dbReference>
<name>A0A915HK45_ROMCU</name>
<evidence type="ECO:0000256" key="1">
    <source>
        <dbReference type="SAM" id="MobiDB-lite"/>
    </source>
</evidence>
<dbReference type="WBParaSite" id="nRc.2.0.1.t01941-RA">
    <property type="protein sequence ID" value="nRc.2.0.1.t01941-RA"/>
    <property type="gene ID" value="nRc.2.0.1.g01941"/>
</dbReference>
<proteinExistence type="predicted"/>
<organism evidence="2 3">
    <name type="scientific">Romanomermis culicivorax</name>
    <name type="common">Nematode worm</name>
    <dbReference type="NCBI Taxonomy" id="13658"/>
    <lineage>
        <taxon>Eukaryota</taxon>
        <taxon>Metazoa</taxon>
        <taxon>Ecdysozoa</taxon>
        <taxon>Nematoda</taxon>
        <taxon>Enoplea</taxon>
        <taxon>Dorylaimia</taxon>
        <taxon>Mermithida</taxon>
        <taxon>Mermithoidea</taxon>
        <taxon>Mermithidae</taxon>
        <taxon>Romanomermis</taxon>
    </lineage>
</organism>
<reference evidence="3" key="1">
    <citation type="submission" date="2022-11" db="UniProtKB">
        <authorList>
            <consortium name="WormBaseParasite"/>
        </authorList>
    </citation>
    <scope>IDENTIFICATION</scope>
</reference>
<evidence type="ECO:0000313" key="2">
    <source>
        <dbReference type="Proteomes" id="UP000887565"/>
    </source>
</evidence>
<evidence type="ECO:0000313" key="3">
    <source>
        <dbReference type="WBParaSite" id="nRc.2.0.1.t01941-RA"/>
    </source>
</evidence>
<dbReference type="AlphaFoldDB" id="A0A915HK45"/>
<sequence>PKHGNRVRKDTTISQGVNKSFKDQDDEQVDTISDVEMTEPKSNQNAIDSHQLAVDKLTVALNAIEIESENEPDPLVKENLIKHATNIKLQLSQFLTS</sequence>
<protein>
    <submittedName>
        <fullName evidence="3">Uncharacterized protein</fullName>
    </submittedName>
</protein>
<accession>A0A915HK45</accession>
<keyword evidence="2" id="KW-1185">Reference proteome</keyword>
<feature type="region of interest" description="Disordered" evidence="1">
    <location>
        <begin position="1"/>
        <end position="29"/>
    </location>
</feature>